<feature type="chain" id="PRO_5039172451" evidence="2">
    <location>
        <begin position="22"/>
        <end position="289"/>
    </location>
</feature>
<dbReference type="InterPro" id="IPR036873">
    <property type="entry name" value="Rhodanese-like_dom_sf"/>
</dbReference>
<dbReference type="PROSITE" id="PS50206">
    <property type="entry name" value="RHODANESE_3"/>
    <property type="match status" value="2"/>
</dbReference>
<dbReference type="EMBL" id="DYXE01000023">
    <property type="protein sequence ID" value="HJH49067.1"/>
    <property type="molecule type" value="Genomic_DNA"/>
</dbReference>
<evidence type="ECO:0000313" key="5">
    <source>
        <dbReference type="Proteomes" id="UP000813420"/>
    </source>
</evidence>
<evidence type="ECO:0000256" key="2">
    <source>
        <dbReference type="SAM" id="SignalP"/>
    </source>
</evidence>
<reference evidence="4" key="2">
    <citation type="submission" date="2021-09" db="EMBL/GenBank/DDBJ databases">
        <authorList>
            <person name="Gilroy R."/>
        </authorList>
    </citation>
    <scope>NUCLEOTIDE SEQUENCE</scope>
    <source>
        <strain evidence="4">USAMLcec4-12693</strain>
    </source>
</reference>
<gene>
    <name evidence="4" type="ORF">K8V39_02240</name>
</gene>
<dbReference type="SMART" id="SM00450">
    <property type="entry name" value="RHOD"/>
    <property type="match status" value="2"/>
</dbReference>
<dbReference type="CDD" id="cd00158">
    <property type="entry name" value="RHOD"/>
    <property type="match status" value="2"/>
</dbReference>
<protein>
    <submittedName>
        <fullName evidence="4">Rhodanese-like domain-containing protein</fullName>
    </submittedName>
</protein>
<name>A0A9D3AIJ1_9FIRM</name>
<sequence length="289" mass="30703">MKRKIAALLMASALTAALITACGSGGEETSGESAEETTAEETSGEESEEASDGYVSAEDAVAAAKAGDTHVLDVREWGNYVSGRVVNSEWCPIFPLEDDSLAEAMTEYADANFGDDKDIYIICNSGAKGAEKATEVLTESGIDPSRLFTVEGGAKALAEVDGALTTNRTEENIEWQYVSGEDAVAAVGDDEVQFLDVRDDETYAAGHLEGSLQCNLKEIEDAEAQTQMYELATGEMDPEKPVYILCYSGNNCAKTAISVMKDAGFDTDNLFIIEDGAKNAEVSAAFVTE</sequence>
<reference evidence="4" key="1">
    <citation type="journal article" date="2021" name="PeerJ">
        <title>Extensive microbial diversity within the chicken gut microbiome revealed by metagenomics and culture.</title>
        <authorList>
            <person name="Gilroy R."/>
            <person name="Ravi A."/>
            <person name="Getino M."/>
            <person name="Pursley I."/>
            <person name="Horton D.L."/>
            <person name="Alikhan N.F."/>
            <person name="Baker D."/>
            <person name="Gharbi K."/>
            <person name="Hall N."/>
            <person name="Watson M."/>
            <person name="Adriaenssens E.M."/>
            <person name="Foster-Nyarko E."/>
            <person name="Jarju S."/>
            <person name="Secka A."/>
            <person name="Antonio M."/>
            <person name="Oren A."/>
            <person name="Chaudhuri R.R."/>
            <person name="La Ragione R."/>
            <person name="Hildebrand F."/>
            <person name="Pallen M.J."/>
        </authorList>
    </citation>
    <scope>NUCLEOTIDE SEQUENCE</scope>
    <source>
        <strain evidence="4">USAMLcec4-12693</strain>
    </source>
</reference>
<dbReference type="PANTHER" id="PTHR43031:SF1">
    <property type="entry name" value="PYRIDINE NUCLEOTIDE-DISULPHIDE OXIDOREDUCTASE"/>
    <property type="match status" value="1"/>
</dbReference>
<evidence type="ECO:0000256" key="1">
    <source>
        <dbReference type="SAM" id="MobiDB-lite"/>
    </source>
</evidence>
<dbReference type="Proteomes" id="UP000813420">
    <property type="component" value="Unassembled WGS sequence"/>
</dbReference>
<dbReference type="RefSeq" id="WP_277271608.1">
    <property type="nucleotide sequence ID" value="NZ_CAWVCY010000111.1"/>
</dbReference>
<dbReference type="AlphaFoldDB" id="A0A9D3AIJ1"/>
<feature type="domain" description="Rhodanese" evidence="3">
    <location>
        <begin position="188"/>
        <end position="276"/>
    </location>
</feature>
<keyword evidence="2" id="KW-0732">Signal</keyword>
<dbReference type="InterPro" id="IPR001763">
    <property type="entry name" value="Rhodanese-like_dom"/>
</dbReference>
<feature type="region of interest" description="Disordered" evidence="1">
    <location>
        <begin position="24"/>
        <end position="55"/>
    </location>
</feature>
<comment type="caution">
    <text evidence="4">The sequence shown here is derived from an EMBL/GenBank/DDBJ whole genome shotgun (WGS) entry which is preliminary data.</text>
</comment>
<dbReference type="Pfam" id="PF00581">
    <property type="entry name" value="Rhodanese"/>
    <property type="match status" value="2"/>
</dbReference>
<feature type="signal peptide" evidence="2">
    <location>
        <begin position="1"/>
        <end position="21"/>
    </location>
</feature>
<dbReference type="Gene3D" id="3.40.250.10">
    <property type="entry name" value="Rhodanese-like domain"/>
    <property type="match status" value="2"/>
</dbReference>
<feature type="compositionally biased region" description="Acidic residues" evidence="1">
    <location>
        <begin position="29"/>
        <end position="51"/>
    </location>
</feature>
<accession>A0A9D3AIJ1</accession>
<feature type="domain" description="Rhodanese" evidence="3">
    <location>
        <begin position="65"/>
        <end position="166"/>
    </location>
</feature>
<dbReference type="InterPro" id="IPR050229">
    <property type="entry name" value="GlpE_sulfurtransferase"/>
</dbReference>
<evidence type="ECO:0000259" key="3">
    <source>
        <dbReference type="PROSITE" id="PS50206"/>
    </source>
</evidence>
<dbReference type="SUPFAM" id="SSF52821">
    <property type="entry name" value="Rhodanese/Cell cycle control phosphatase"/>
    <property type="match status" value="2"/>
</dbReference>
<dbReference type="PROSITE" id="PS51257">
    <property type="entry name" value="PROKAR_LIPOPROTEIN"/>
    <property type="match status" value="1"/>
</dbReference>
<proteinExistence type="predicted"/>
<evidence type="ECO:0000313" key="4">
    <source>
        <dbReference type="EMBL" id="HJH49067.1"/>
    </source>
</evidence>
<dbReference type="PANTHER" id="PTHR43031">
    <property type="entry name" value="FAD-DEPENDENT OXIDOREDUCTASE"/>
    <property type="match status" value="1"/>
</dbReference>
<organism evidence="4 5">
    <name type="scientific">Merdimonas faecis</name>
    <dbReference type="NCBI Taxonomy" id="1653435"/>
    <lineage>
        <taxon>Bacteria</taxon>
        <taxon>Bacillati</taxon>
        <taxon>Bacillota</taxon>
        <taxon>Clostridia</taxon>
        <taxon>Lachnospirales</taxon>
        <taxon>Lachnospiraceae</taxon>
        <taxon>Merdimonas</taxon>
    </lineage>
</organism>